<protein>
    <recommendedName>
        <fullName evidence="15">ATP synthase F1 complex delta/epsilon subunit N-terminal domain-containing protein</fullName>
    </recommendedName>
</protein>
<evidence type="ECO:0000256" key="6">
    <source>
        <dbReference type="ARBA" id="ARBA00022781"/>
    </source>
</evidence>
<dbReference type="InterPro" id="IPR036794">
    <property type="entry name" value="ATP_F1_dsu/esu_C_sf"/>
</dbReference>
<accession>X1JEP9</accession>
<evidence type="ECO:0000256" key="11">
    <source>
        <dbReference type="SAM" id="Coils"/>
    </source>
</evidence>
<feature type="coiled-coil region" evidence="11">
    <location>
        <begin position="55"/>
        <end position="105"/>
    </location>
</feature>
<dbReference type="Gene3D" id="1.20.5.440">
    <property type="entry name" value="ATP synthase delta/epsilon subunit, C-terminal domain"/>
    <property type="match status" value="1"/>
</dbReference>
<dbReference type="GO" id="GO:0005886">
    <property type="term" value="C:plasma membrane"/>
    <property type="evidence" value="ECO:0007669"/>
    <property type="project" value="UniProtKB-SubCell"/>
</dbReference>
<comment type="function">
    <text evidence="1">Produces ATP from ADP in the presence of a proton gradient across the membrane.</text>
</comment>
<dbReference type="Pfam" id="PF00401">
    <property type="entry name" value="ATP-synt_DE"/>
    <property type="match status" value="1"/>
</dbReference>
<keyword evidence="4" id="KW-0813">Transport</keyword>
<evidence type="ECO:0000256" key="7">
    <source>
        <dbReference type="ARBA" id="ARBA00023065"/>
    </source>
</evidence>
<proteinExistence type="inferred from homology"/>
<evidence type="ECO:0000259" key="12">
    <source>
        <dbReference type="Pfam" id="PF00401"/>
    </source>
</evidence>
<keyword evidence="5" id="KW-1003">Cell membrane</keyword>
<dbReference type="NCBIfam" id="TIGR01216">
    <property type="entry name" value="ATP_synt_epsi"/>
    <property type="match status" value="1"/>
</dbReference>
<evidence type="ECO:0000256" key="3">
    <source>
        <dbReference type="ARBA" id="ARBA00005712"/>
    </source>
</evidence>
<evidence type="ECO:0000313" key="14">
    <source>
        <dbReference type="EMBL" id="GAH79970.1"/>
    </source>
</evidence>
<evidence type="ECO:0000256" key="1">
    <source>
        <dbReference type="ARBA" id="ARBA00003543"/>
    </source>
</evidence>
<dbReference type="FunFam" id="1.20.5.440:FF:000001">
    <property type="entry name" value="ATP synthase epsilon chain"/>
    <property type="match status" value="1"/>
</dbReference>
<evidence type="ECO:0000256" key="5">
    <source>
        <dbReference type="ARBA" id="ARBA00022475"/>
    </source>
</evidence>
<comment type="subcellular location">
    <subcellularLocation>
        <location evidence="2">Cell membrane</location>
        <topology evidence="2">Peripheral membrane protein</topology>
    </subcellularLocation>
</comment>
<dbReference type="GO" id="GO:0046933">
    <property type="term" value="F:proton-transporting ATP synthase activity, rotational mechanism"/>
    <property type="evidence" value="ECO:0007669"/>
    <property type="project" value="InterPro"/>
</dbReference>
<comment type="caution">
    <text evidence="14">The sequence shown here is derived from an EMBL/GenBank/DDBJ whole genome shotgun (WGS) entry which is preliminary data.</text>
</comment>
<dbReference type="GO" id="GO:0045259">
    <property type="term" value="C:proton-transporting ATP synthase complex"/>
    <property type="evidence" value="ECO:0007669"/>
    <property type="project" value="UniProtKB-KW"/>
</dbReference>
<dbReference type="InterPro" id="IPR020546">
    <property type="entry name" value="ATP_synth_F1_dsu/esu_N"/>
</dbReference>
<comment type="similarity">
    <text evidence="3">Belongs to the ATPase epsilon chain family.</text>
</comment>
<feature type="domain" description="ATP synthase F1 complex delta/epsilon subunit N-terminal" evidence="13">
    <location>
        <begin position="1"/>
        <end position="54"/>
    </location>
</feature>
<keyword evidence="9" id="KW-0139">CF(1)</keyword>
<evidence type="ECO:0000256" key="8">
    <source>
        <dbReference type="ARBA" id="ARBA00023136"/>
    </source>
</evidence>
<dbReference type="HAMAP" id="MF_00530">
    <property type="entry name" value="ATP_synth_epsil_bac"/>
    <property type="match status" value="1"/>
</dbReference>
<keyword evidence="11" id="KW-0175">Coiled coil</keyword>
<dbReference type="PANTHER" id="PTHR13822">
    <property type="entry name" value="ATP SYNTHASE DELTA/EPSILON CHAIN"/>
    <property type="match status" value="1"/>
</dbReference>
<keyword evidence="8" id="KW-0472">Membrane</keyword>
<dbReference type="PANTHER" id="PTHR13822:SF10">
    <property type="entry name" value="ATP SYNTHASE EPSILON CHAIN, CHLOROPLASTIC"/>
    <property type="match status" value="1"/>
</dbReference>
<dbReference type="EMBL" id="BARU01044659">
    <property type="protein sequence ID" value="GAH79970.1"/>
    <property type="molecule type" value="Genomic_DNA"/>
</dbReference>
<evidence type="ECO:0008006" key="15">
    <source>
        <dbReference type="Google" id="ProtNLM"/>
    </source>
</evidence>
<reference evidence="14" key="1">
    <citation type="journal article" date="2014" name="Front. Microbiol.">
        <title>High frequency of phylogenetically diverse reductive dehalogenase-homologous genes in deep subseafloor sedimentary metagenomes.</title>
        <authorList>
            <person name="Kawai M."/>
            <person name="Futagami T."/>
            <person name="Toyoda A."/>
            <person name="Takaki Y."/>
            <person name="Nishi S."/>
            <person name="Hori S."/>
            <person name="Arai W."/>
            <person name="Tsubouchi T."/>
            <person name="Morono Y."/>
            <person name="Uchiyama I."/>
            <person name="Ito T."/>
            <person name="Fujiyama A."/>
            <person name="Inagaki F."/>
            <person name="Takami H."/>
        </authorList>
    </citation>
    <scope>NUCLEOTIDE SEQUENCE</scope>
    <source>
        <strain evidence="14">Expedition CK06-06</strain>
    </source>
</reference>
<evidence type="ECO:0000256" key="9">
    <source>
        <dbReference type="ARBA" id="ARBA00023196"/>
    </source>
</evidence>
<sequence length="109" mass="12264">GQLGILPNHTPLMTMLQPGELRARKIDGEEFFLVITGGFLEVRPDRVIVLADAAERAEEIDVARAEEAKRRAQERLSQRAPGLDVAQAEAALRRAITRLEVVQRRKRKL</sequence>
<name>X1JEP9_9ZZZZ</name>
<evidence type="ECO:0000259" key="13">
    <source>
        <dbReference type="Pfam" id="PF02823"/>
    </source>
</evidence>
<feature type="non-terminal residue" evidence="14">
    <location>
        <position position="1"/>
    </location>
</feature>
<dbReference type="AlphaFoldDB" id="X1JEP9"/>
<dbReference type="Gene3D" id="2.60.15.10">
    <property type="entry name" value="F0F1 ATP synthase delta/epsilon subunit, N-terminal"/>
    <property type="match status" value="1"/>
</dbReference>
<dbReference type="CDD" id="cd12152">
    <property type="entry name" value="F1-ATPase_delta"/>
    <property type="match status" value="1"/>
</dbReference>
<dbReference type="InterPro" id="IPR020547">
    <property type="entry name" value="ATP_synth_F1_esu_C"/>
</dbReference>
<evidence type="ECO:0000256" key="4">
    <source>
        <dbReference type="ARBA" id="ARBA00022448"/>
    </source>
</evidence>
<dbReference type="SUPFAM" id="SSF46604">
    <property type="entry name" value="Epsilon subunit of F1F0-ATP synthase C-terminal domain"/>
    <property type="match status" value="1"/>
</dbReference>
<keyword evidence="10" id="KW-0066">ATP synthesis</keyword>
<gene>
    <name evidence="14" type="ORF">S03H2_68033</name>
</gene>
<evidence type="ECO:0000256" key="2">
    <source>
        <dbReference type="ARBA" id="ARBA00004202"/>
    </source>
</evidence>
<feature type="domain" description="ATP synthase epsilon subunit C-terminal" evidence="12">
    <location>
        <begin position="58"/>
        <end position="103"/>
    </location>
</feature>
<dbReference type="InterPro" id="IPR036771">
    <property type="entry name" value="ATPsynth_dsu/esu_N"/>
</dbReference>
<dbReference type="SUPFAM" id="SSF51344">
    <property type="entry name" value="Epsilon subunit of F1F0-ATP synthase N-terminal domain"/>
    <property type="match status" value="1"/>
</dbReference>
<keyword evidence="6" id="KW-0375">Hydrogen ion transport</keyword>
<dbReference type="Pfam" id="PF02823">
    <property type="entry name" value="ATP-synt_DE_N"/>
    <property type="match status" value="1"/>
</dbReference>
<dbReference type="InterPro" id="IPR001469">
    <property type="entry name" value="ATP_synth_F1_dsu/esu"/>
</dbReference>
<keyword evidence="7" id="KW-0406">Ion transport</keyword>
<organism evidence="14">
    <name type="scientific">marine sediment metagenome</name>
    <dbReference type="NCBI Taxonomy" id="412755"/>
    <lineage>
        <taxon>unclassified sequences</taxon>
        <taxon>metagenomes</taxon>
        <taxon>ecological metagenomes</taxon>
    </lineage>
</organism>
<evidence type="ECO:0000256" key="10">
    <source>
        <dbReference type="ARBA" id="ARBA00023310"/>
    </source>
</evidence>